<dbReference type="Pfam" id="PF09572">
    <property type="entry name" value="RE_XamI"/>
    <property type="match status" value="1"/>
</dbReference>
<accession>F0Q6Z0</accession>
<evidence type="ECO:0000313" key="1">
    <source>
        <dbReference type="EMBL" id="ADX44549.1"/>
    </source>
</evidence>
<gene>
    <name evidence="1" type="ordered locus">Acav_0626</name>
</gene>
<keyword evidence="2" id="KW-1185">Reference proteome</keyword>
<dbReference type="HOGENOM" id="CLU_908523_0_0_4"/>
<dbReference type="GO" id="GO:0003677">
    <property type="term" value="F:DNA binding"/>
    <property type="evidence" value="ECO:0007669"/>
    <property type="project" value="InterPro"/>
</dbReference>
<dbReference type="Proteomes" id="UP000002482">
    <property type="component" value="Chromosome"/>
</dbReference>
<keyword evidence="1" id="KW-0378">Hydrolase</keyword>
<proteinExistence type="predicted"/>
<reference evidence="1" key="1">
    <citation type="submission" date="2011-02" db="EMBL/GenBank/DDBJ databases">
        <title>Complete sequence of Acidovorax avenae subsp. avenae ATCC 19860.</title>
        <authorList>
            <consortium name="US DOE Joint Genome Institute"/>
            <person name="Lucas S."/>
            <person name="Copeland A."/>
            <person name="Lapidus A."/>
            <person name="Cheng J.-F."/>
            <person name="Goodwin L."/>
            <person name="Pitluck S."/>
            <person name="Chertkov O."/>
            <person name="Held B."/>
            <person name="Detter J.C."/>
            <person name="Han C."/>
            <person name="Tapia R."/>
            <person name="Land M."/>
            <person name="Hauser L."/>
            <person name="Kyrpides N."/>
            <person name="Ivanova N."/>
            <person name="Ovchinnikova G."/>
            <person name="Pagani I."/>
            <person name="Gordon S."/>
            <person name="Woyke T."/>
        </authorList>
    </citation>
    <scope>NUCLEOTIDE SEQUENCE</scope>
    <source>
        <strain evidence="1">ATCC 19860</strain>
    </source>
</reference>
<dbReference type="InterPro" id="IPR019072">
    <property type="entry name" value="Restrct_endonuc_II_XamI"/>
</dbReference>
<dbReference type="GO" id="GO:0009036">
    <property type="term" value="F:type II site-specific deoxyribonuclease activity"/>
    <property type="evidence" value="ECO:0007669"/>
    <property type="project" value="UniProtKB-EC"/>
</dbReference>
<dbReference type="REBASE" id="32821">
    <property type="entry name" value="Aav19860ORF627P"/>
</dbReference>
<evidence type="ECO:0000313" key="2">
    <source>
        <dbReference type="Proteomes" id="UP000002482"/>
    </source>
</evidence>
<protein>
    <submittedName>
        <fullName evidence="1">Type II site-specific deoxyribonuclease</fullName>
        <ecNumber evidence="1">3.1.21.4</ecNumber>
    </submittedName>
</protein>
<sequence>MPSVWTTEQIKEDATVARAEFRSRRLDEPLREYLEKFPAAKAAADVVVSQISLLLTPPVNKEFAAEIVGDKHQFAALRSLAAVPISEDDLDTLLDASLNRTALKKSQELADKLGQILSSSLDPKRFLWVKAGRTATPEELESAQLATALITAVSAVQAGRRGEESKALEGKVAEILDAAGYTRVPKRSTGIKLISHFPEAGTYMRQTVLGGHNADYVVRLFDGRLLALECKASNSAVNGFKRLNKEVVVDAGDWHREFGHSSVVAAAAIRGVFKADNVATAQSKNVFVFWWHKMDALTDFLAAAR</sequence>
<dbReference type="EMBL" id="CP002521">
    <property type="protein sequence ID" value="ADX44549.1"/>
    <property type="molecule type" value="Genomic_DNA"/>
</dbReference>
<dbReference type="AlphaFoldDB" id="F0Q6Z0"/>
<name>F0Q6Z0_PARA1</name>
<dbReference type="KEGG" id="aaa:Acav_0626"/>
<dbReference type="EC" id="3.1.21.4" evidence="1"/>
<organism evidence="1 2">
    <name type="scientific">Paracidovorax avenae (strain ATCC 19860 / DSM 7227 / CCUG 15838 / JCM 20985 / LMG 2117 / NCPPB 1011)</name>
    <name type="common">Acidovorax avenae</name>
    <dbReference type="NCBI Taxonomy" id="643561"/>
    <lineage>
        <taxon>Bacteria</taxon>
        <taxon>Pseudomonadati</taxon>
        <taxon>Pseudomonadota</taxon>
        <taxon>Betaproteobacteria</taxon>
        <taxon>Burkholderiales</taxon>
        <taxon>Comamonadaceae</taxon>
        <taxon>Paracidovorax</taxon>
    </lineage>
</organism>
<dbReference type="GO" id="GO:0009307">
    <property type="term" value="P:DNA restriction-modification system"/>
    <property type="evidence" value="ECO:0007669"/>
    <property type="project" value="InterPro"/>
</dbReference>